<feature type="active site" description="Phosphocysteine intermediate; for EIIB activity" evidence="6">
    <location>
        <position position="46"/>
    </location>
</feature>
<dbReference type="EMBL" id="WNUR01001164">
    <property type="protein sequence ID" value="MDZ7543419.1"/>
    <property type="molecule type" value="Genomic_DNA"/>
</dbReference>
<evidence type="ECO:0000256" key="6">
    <source>
        <dbReference type="PROSITE-ProRule" id="PRU00421"/>
    </source>
</evidence>
<evidence type="ECO:0000256" key="3">
    <source>
        <dbReference type="ARBA" id="ARBA00022679"/>
    </source>
</evidence>
<accession>A0AAW9K710</accession>
<keyword evidence="4" id="KW-0598">Phosphotransferase system</keyword>
<feature type="domain" description="PTS EIIB type-1" evidence="7">
    <location>
        <begin position="24"/>
        <end position="76"/>
    </location>
</feature>
<evidence type="ECO:0000256" key="5">
    <source>
        <dbReference type="ARBA" id="ARBA00022777"/>
    </source>
</evidence>
<dbReference type="PROSITE" id="PS51098">
    <property type="entry name" value="PTS_EIIB_TYPE_1"/>
    <property type="match status" value="1"/>
</dbReference>
<evidence type="ECO:0000256" key="1">
    <source>
        <dbReference type="ARBA" id="ARBA00022448"/>
    </source>
</evidence>
<protein>
    <submittedName>
        <fullName evidence="8">PTS beta-glucoside transporter subunit IIABC</fullName>
    </submittedName>
</protein>
<dbReference type="NCBIfam" id="TIGR00826">
    <property type="entry name" value="EIIB_glc"/>
    <property type="match status" value="1"/>
</dbReference>
<dbReference type="GO" id="GO:0009401">
    <property type="term" value="P:phosphoenolpyruvate-dependent sugar phosphotransferase system"/>
    <property type="evidence" value="ECO:0007669"/>
    <property type="project" value="UniProtKB-KW"/>
</dbReference>
<feature type="non-terminal residue" evidence="8">
    <location>
        <position position="76"/>
    </location>
</feature>
<dbReference type="InterPro" id="IPR018113">
    <property type="entry name" value="PTrfase_EIIB_Cys"/>
</dbReference>
<evidence type="ECO:0000313" key="8">
    <source>
        <dbReference type="EMBL" id="MDZ7543419.1"/>
    </source>
</evidence>
<comment type="caution">
    <text evidence="8">The sequence shown here is derived from an EMBL/GenBank/DDBJ whole genome shotgun (WGS) entry which is preliminary data.</text>
</comment>
<sequence>MAKPSYFIFTKNESMEVLKMGKYEQLAKDIIKNVGGKENIKSLTHCITRLRFQLDDESKANDAVLKNMDGIVTILK</sequence>
<reference evidence="8" key="1">
    <citation type="submission" date="2019-11" db="EMBL/GenBank/DDBJ databases">
        <title>Characterization of Clostridium perfringens isolates from swine manure treated agricultural soils.</title>
        <authorList>
            <person name="Wushke S.T."/>
        </authorList>
    </citation>
    <scope>NUCLEOTIDE SEQUENCE</scope>
    <source>
        <strain evidence="8">X62</strain>
    </source>
</reference>
<dbReference type="GO" id="GO:0005886">
    <property type="term" value="C:plasma membrane"/>
    <property type="evidence" value="ECO:0007669"/>
    <property type="project" value="TreeGrafter"/>
</dbReference>
<dbReference type="PROSITE" id="PS01035">
    <property type="entry name" value="PTS_EIIB_TYPE_1_CYS"/>
    <property type="match status" value="1"/>
</dbReference>
<evidence type="ECO:0000313" key="9">
    <source>
        <dbReference type="Proteomes" id="UP001288944"/>
    </source>
</evidence>
<proteinExistence type="predicted"/>
<dbReference type="GO" id="GO:0015771">
    <property type="term" value="P:trehalose transport"/>
    <property type="evidence" value="ECO:0007669"/>
    <property type="project" value="TreeGrafter"/>
</dbReference>
<dbReference type="GO" id="GO:0016301">
    <property type="term" value="F:kinase activity"/>
    <property type="evidence" value="ECO:0007669"/>
    <property type="project" value="UniProtKB-KW"/>
</dbReference>
<keyword evidence="2" id="KW-0762">Sugar transport</keyword>
<dbReference type="InterPro" id="IPR001996">
    <property type="entry name" value="PTS_IIB_1"/>
</dbReference>
<dbReference type="GO" id="GO:0090589">
    <property type="term" value="F:protein-phosphocysteine-trehalose phosphotransferase system transporter activity"/>
    <property type="evidence" value="ECO:0007669"/>
    <property type="project" value="TreeGrafter"/>
</dbReference>
<dbReference type="CDD" id="cd00212">
    <property type="entry name" value="PTS_IIB_glc"/>
    <property type="match status" value="1"/>
</dbReference>
<dbReference type="Gene3D" id="3.30.1360.60">
    <property type="entry name" value="Glucose permease domain IIB"/>
    <property type="match status" value="1"/>
</dbReference>
<dbReference type="InterPro" id="IPR050558">
    <property type="entry name" value="PTS_Sugar-Specific_Components"/>
</dbReference>
<keyword evidence="5" id="KW-0418">Kinase</keyword>
<dbReference type="Proteomes" id="UP001288944">
    <property type="component" value="Unassembled WGS sequence"/>
</dbReference>
<dbReference type="InterPro" id="IPR036878">
    <property type="entry name" value="Glu_permease_IIB"/>
</dbReference>
<dbReference type="Pfam" id="PF00367">
    <property type="entry name" value="PTS_EIIB"/>
    <property type="match status" value="1"/>
</dbReference>
<evidence type="ECO:0000256" key="2">
    <source>
        <dbReference type="ARBA" id="ARBA00022597"/>
    </source>
</evidence>
<dbReference type="SUPFAM" id="SSF55604">
    <property type="entry name" value="Glucose permease domain IIB"/>
    <property type="match status" value="1"/>
</dbReference>
<dbReference type="AlphaFoldDB" id="A0AAW9K710"/>
<dbReference type="PANTHER" id="PTHR30175">
    <property type="entry name" value="PHOSPHOTRANSFERASE SYSTEM TRANSPORT PROTEIN"/>
    <property type="match status" value="1"/>
</dbReference>
<keyword evidence="1" id="KW-0813">Transport</keyword>
<organism evidence="8 9">
    <name type="scientific">Clostridium perfringens</name>
    <dbReference type="NCBI Taxonomy" id="1502"/>
    <lineage>
        <taxon>Bacteria</taxon>
        <taxon>Bacillati</taxon>
        <taxon>Bacillota</taxon>
        <taxon>Clostridia</taxon>
        <taxon>Eubacteriales</taxon>
        <taxon>Clostridiaceae</taxon>
        <taxon>Clostridium</taxon>
    </lineage>
</organism>
<dbReference type="PANTHER" id="PTHR30175:SF1">
    <property type="entry name" value="PTS SYSTEM ARBUTIN-, CELLOBIOSE-, AND SALICIN-SPECIFIC EIIBC COMPONENT-RELATED"/>
    <property type="match status" value="1"/>
</dbReference>
<dbReference type="GO" id="GO:0008982">
    <property type="term" value="F:protein-N(PI)-phosphohistidine-sugar phosphotransferase activity"/>
    <property type="evidence" value="ECO:0007669"/>
    <property type="project" value="InterPro"/>
</dbReference>
<name>A0AAW9K710_CLOPF</name>
<evidence type="ECO:0000256" key="4">
    <source>
        <dbReference type="ARBA" id="ARBA00022683"/>
    </source>
</evidence>
<gene>
    <name evidence="8" type="ORF">GNF83_20015</name>
</gene>
<keyword evidence="3" id="KW-0808">Transferase</keyword>
<evidence type="ECO:0000259" key="7">
    <source>
        <dbReference type="PROSITE" id="PS51098"/>
    </source>
</evidence>